<dbReference type="Proteomes" id="UP000037035">
    <property type="component" value="Unassembled WGS sequence"/>
</dbReference>
<feature type="region of interest" description="Disordered" evidence="1">
    <location>
        <begin position="1"/>
        <end position="31"/>
    </location>
</feature>
<gene>
    <name evidence="2" type="ORF">VP01_1538g2</name>
</gene>
<dbReference type="AlphaFoldDB" id="A0A0L6VIF3"/>
<feature type="compositionally biased region" description="Pro residues" evidence="1">
    <location>
        <begin position="1"/>
        <end position="17"/>
    </location>
</feature>
<proteinExistence type="predicted"/>
<accession>A0A0L6VIF3</accession>
<keyword evidence="3" id="KW-1185">Reference proteome</keyword>
<reference evidence="2 3" key="1">
    <citation type="submission" date="2015-08" db="EMBL/GenBank/DDBJ databases">
        <title>Next Generation Sequencing and Analysis of the Genome of Puccinia sorghi L Schw, the Causal Agent of Maize Common Rust.</title>
        <authorList>
            <person name="Rochi L."/>
            <person name="Burguener G."/>
            <person name="Darino M."/>
            <person name="Turjanski A."/>
            <person name="Kreff E."/>
            <person name="Dieguez M.J."/>
            <person name="Sacco F."/>
        </authorList>
    </citation>
    <scope>NUCLEOTIDE SEQUENCE [LARGE SCALE GENOMIC DNA]</scope>
    <source>
        <strain evidence="2 3">RO10H11247</strain>
    </source>
</reference>
<evidence type="ECO:0000313" key="3">
    <source>
        <dbReference type="Proteomes" id="UP000037035"/>
    </source>
</evidence>
<evidence type="ECO:0000256" key="1">
    <source>
        <dbReference type="SAM" id="MobiDB-lite"/>
    </source>
</evidence>
<evidence type="ECO:0008006" key="4">
    <source>
        <dbReference type="Google" id="ProtNLM"/>
    </source>
</evidence>
<organism evidence="2 3">
    <name type="scientific">Puccinia sorghi</name>
    <dbReference type="NCBI Taxonomy" id="27349"/>
    <lineage>
        <taxon>Eukaryota</taxon>
        <taxon>Fungi</taxon>
        <taxon>Dikarya</taxon>
        <taxon>Basidiomycota</taxon>
        <taxon>Pucciniomycotina</taxon>
        <taxon>Pucciniomycetes</taxon>
        <taxon>Pucciniales</taxon>
        <taxon>Pucciniaceae</taxon>
        <taxon>Puccinia</taxon>
    </lineage>
</organism>
<dbReference type="EMBL" id="LAVV01005986">
    <property type="protein sequence ID" value="KNZ60548.1"/>
    <property type="molecule type" value="Genomic_DNA"/>
</dbReference>
<name>A0A0L6VIF3_9BASI</name>
<protein>
    <recommendedName>
        <fullName evidence="4">CCHC-type domain-containing protein</fullName>
    </recommendedName>
</protein>
<evidence type="ECO:0000313" key="2">
    <source>
        <dbReference type="EMBL" id="KNZ60548.1"/>
    </source>
</evidence>
<dbReference type="VEuPathDB" id="FungiDB:VP01_1538g2"/>
<comment type="caution">
    <text evidence="2">The sequence shown here is derived from an EMBL/GenBank/DDBJ whole genome shotgun (WGS) entry which is preliminary data.</text>
</comment>
<sequence length="100" mass="10848">MADPPPSPPLAPVPQPPMDLSAFQRGGPHNQISDAKRDFQLQLKLCFRCGQVGHVSCGFSNGNRKSQGRQQSLSSAWISELQAEINRIHANPSTTTCPNP</sequence>